<organism evidence="1 2">
    <name type="scientific">Vitis vinifera</name>
    <name type="common">Grape</name>
    <dbReference type="NCBI Taxonomy" id="29760"/>
    <lineage>
        <taxon>Eukaryota</taxon>
        <taxon>Viridiplantae</taxon>
        <taxon>Streptophyta</taxon>
        <taxon>Embryophyta</taxon>
        <taxon>Tracheophyta</taxon>
        <taxon>Spermatophyta</taxon>
        <taxon>Magnoliopsida</taxon>
        <taxon>eudicotyledons</taxon>
        <taxon>Gunneridae</taxon>
        <taxon>Pentapetalae</taxon>
        <taxon>rosids</taxon>
        <taxon>Vitales</taxon>
        <taxon>Vitaceae</taxon>
        <taxon>Viteae</taxon>
        <taxon>Vitis</taxon>
    </lineage>
</organism>
<evidence type="ECO:0000313" key="1">
    <source>
        <dbReference type="EMBL" id="CBI27442.3"/>
    </source>
</evidence>
<dbReference type="EMBL" id="FN595754">
    <property type="protein sequence ID" value="CBI27442.3"/>
    <property type="molecule type" value="Genomic_DNA"/>
</dbReference>
<evidence type="ECO:0000313" key="2">
    <source>
        <dbReference type="Proteomes" id="UP000009183"/>
    </source>
</evidence>
<sequence length="16" mass="1864">MKLKCRTKCANVALVW</sequence>
<accession>D7TAC0</accession>
<gene>
    <name evidence="1" type="ordered locus">VIT_01s0010g01150</name>
</gene>
<dbReference type="Proteomes" id="UP000009183">
    <property type="component" value="Chromosome 1"/>
</dbReference>
<dbReference type="AlphaFoldDB" id="D7TAC0"/>
<protein>
    <submittedName>
        <fullName evidence="1">Uncharacterized protein</fullName>
    </submittedName>
</protein>
<proteinExistence type="predicted"/>
<reference evidence="2" key="1">
    <citation type="journal article" date="2007" name="Nature">
        <title>The grapevine genome sequence suggests ancestral hexaploidization in major angiosperm phyla.</title>
        <authorList>
            <consortium name="The French-Italian Public Consortium for Grapevine Genome Characterization."/>
            <person name="Jaillon O."/>
            <person name="Aury J.-M."/>
            <person name="Noel B."/>
            <person name="Policriti A."/>
            <person name="Clepet C."/>
            <person name="Casagrande A."/>
            <person name="Choisne N."/>
            <person name="Aubourg S."/>
            <person name="Vitulo N."/>
            <person name="Jubin C."/>
            <person name="Vezzi A."/>
            <person name="Legeai F."/>
            <person name="Hugueney P."/>
            <person name="Dasilva C."/>
            <person name="Horner D."/>
            <person name="Mica E."/>
            <person name="Jublot D."/>
            <person name="Poulain J."/>
            <person name="Bruyere C."/>
            <person name="Billault A."/>
            <person name="Segurens B."/>
            <person name="Gouyvenoux M."/>
            <person name="Ugarte E."/>
            <person name="Cattonaro F."/>
            <person name="Anthouard V."/>
            <person name="Vico V."/>
            <person name="Del Fabbro C."/>
            <person name="Alaux M."/>
            <person name="Di Gaspero G."/>
            <person name="Dumas V."/>
            <person name="Felice N."/>
            <person name="Paillard S."/>
            <person name="Juman I."/>
            <person name="Moroldo M."/>
            <person name="Scalabrin S."/>
            <person name="Canaguier A."/>
            <person name="Le Clainche I."/>
            <person name="Malacrida G."/>
            <person name="Durand E."/>
            <person name="Pesole G."/>
            <person name="Laucou V."/>
            <person name="Chatelet P."/>
            <person name="Merdinoglu D."/>
            <person name="Delledonne M."/>
            <person name="Pezzotti M."/>
            <person name="Lecharny A."/>
            <person name="Scarpelli C."/>
            <person name="Artiguenave F."/>
            <person name="Pe M.E."/>
            <person name="Valle G."/>
            <person name="Morgante M."/>
            <person name="Caboche M."/>
            <person name="Adam-Blondon A.-F."/>
            <person name="Weissenbach J."/>
            <person name="Quetier F."/>
            <person name="Wincker P."/>
        </authorList>
    </citation>
    <scope>NUCLEOTIDE SEQUENCE [LARGE SCALE GENOMIC DNA]</scope>
    <source>
        <strain evidence="2">cv. Pinot noir / PN40024</strain>
    </source>
</reference>
<keyword evidence="2" id="KW-1185">Reference proteome</keyword>
<dbReference type="HOGENOM" id="CLU_3433323_0_0_1"/>
<dbReference type="InParanoid" id="D7TAC0"/>
<name>D7TAC0_VITVI</name>